<evidence type="ECO:0000313" key="3">
    <source>
        <dbReference type="Proteomes" id="UP001163823"/>
    </source>
</evidence>
<keyword evidence="1" id="KW-1133">Transmembrane helix</keyword>
<evidence type="ECO:0000256" key="1">
    <source>
        <dbReference type="SAM" id="Phobius"/>
    </source>
</evidence>
<dbReference type="KEGG" id="qsa:O6P43_022874"/>
<protein>
    <submittedName>
        <fullName evidence="2">Transmembrane protein</fullName>
    </submittedName>
</protein>
<keyword evidence="1" id="KW-0472">Membrane</keyword>
<comment type="caution">
    <text evidence="2">The sequence shown here is derived from an EMBL/GenBank/DDBJ whole genome shotgun (WGS) entry which is preliminary data.</text>
</comment>
<name>A0AAD7PI30_QUISA</name>
<dbReference type="PANTHER" id="PTHR37206:SF1">
    <property type="entry name" value="TRANSMEMBRANE PROTEIN"/>
    <property type="match status" value="1"/>
</dbReference>
<reference evidence="2" key="1">
    <citation type="journal article" date="2023" name="Science">
        <title>Elucidation of the pathway for biosynthesis of saponin adjuvants from the soapbark tree.</title>
        <authorList>
            <person name="Reed J."/>
            <person name="Orme A."/>
            <person name="El-Demerdash A."/>
            <person name="Owen C."/>
            <person name="Martin L.B.B."/>
            <person name="Misra R.C."/>
            <person name="Kikuchi S."/>
            <person name="Rejzek M."/>
            <person name="Martin A.C."/>
            <person name="Harkess A."/>
            <person name="Leebens-Mack J."/>
            <person name="Louveau T."/>
            <person name="Stephenson M.J."/>
            <person name="Osbourn A."/>
        </authorList>
    </citation>
    <scope>NUCLEOTIDE SEQUENCE</scope>
    <source>
        <strain evidence="2">S10</strain>
    </source>
</reference>
<organism evidence="2 3">
    <name type="scientific">Quillaja saponaria</name>
    <name type="common">Soap bark tree</name>
    <dbReference type="NCBI Taxonomy" id="32244"/>
    <lineage>
        <taxon>Eukaryota</taxon>
        <taxon>Viridiplantae</taxon>
        <taxon>Streptophyta</taxon>
        <taxon>Embryophyta</taxon>
        <taxon>Tracheophyta</taxon>
        <taxon>Spermatophyta</taxon>
        <taxon>Magnoliopsida</taxon>
        <taxon>eudicotyledons</taxon>
        <taxon>Gunneridae</taxon>
        <taxon>Pentapetalae</taxon>
        <taxon>rosids</taxon>
        <taxon>fabids</taxon>
        <taxon>Fabales</taxon>
        <taxon>Quillajaceae</taxon>
        <taxon>Quillaja</taxon>
    </lineage>
</organism>
<keyword evidence="1 2" id="KW-0812">Transmembrane</keyword>
<evidence type="ECO:0000313" key="2">
    <source>
        <dbReference type="EMBL" id="KAJ7956426.1"/>
    </source>
</evidence>
<gene>
    <name evidence="2" type="ORF">O6P43_022874</name>
</gene>
<dbReference type="EMBL" id="JARAOO010000009">
    <property type="protein sequence ID" value="KAJ7956426.1"/>
    <property type="molecule type" value="Genomic_DNA"/>
</dbReference>
<dbReference type="AlphaFoldDB" id="A0AAD7PI30"/>
<dbReference type="PANTHER" id="PTHR37206">
    <property type="entry name" value="TRANSMEMBRANE PROTEIN"/>
    <property type="match status" value="1"/>
</dbReference>
<dbReference type="Proteomes" id="UP001163823">
    <property type="component" value="Chromosome 9"/>
</dbReference>
<sequence>MADDLVPDDFKNWVQTHCFNLQQLSSSSGPKKIQLQECSMVVIKDYRDQNPTSIFPPINHENLHISSNLDQDEKFPVSPSSSSLSSSYSSSASLSSSFSPSDTDTWSLPLPPPSNSRVKKFGDVTGWMGFSLEILRSKAYSIVSSYRCCAASANRGLFWSVAPSAAAMVVFWWLYIRVWRRRRKRQTESVNHLMTIIKEKDKKIVQLLHQIAKMNEVLVARHGVLNAKLAD</sequence>
<accession>A0AAD7PI30</accession>
<feature type="transmembrane region" description="Helical" evidence="1">
    <location>
        <begin position="157"/>
        <end position="176"/>
    </location>
</feature>
<keyword evidence="3" id="KW-1185">Reference proteome</keyword>
<proteinExistence type="predicted"/>